<dbReference type="Proteomes" id="UP000008698">
    <property type="component" value="Unassembled WGS sequence"/>
</dbReference>
<organism evidence="3">
    <name type="scientific">Verticillium alfalfae (strain VaMs.102 / ATCC MYA-4576 / FGSC 10136)</name>
    <name type="common">Verticillium wilt of alfalfa</name>
    <name type="synonym">Verticillium albo-atrum</name>
    <dbReference type="NCBI Taxonomy" id="526221"/>
    <lineage>
        <taxon>Eukaryota</taxon>
        <taxon>Fungi</taxon>
        <taxon>Dikarya</taxon>
        <taxon>Ascomycota</taxon>
        <taxon>Pezizomycotina</taxon>
        <taxon>Sordariomycetes</taxon>
        <taxon>Hypocreomycetidae</taxon>
        <taxon>Glomerellales</taxon>
        <taxon>Plectosphaerellaceae</taxon>
        <taxon>Verticillium</taxon>
    </lineage>
</organism>
<keyword evidence="3" id="KW-1185">Reference proteome</keyword>
<dbReference type="EMBL" id="DS985215">
    <property type="protein sequence ID" value="EEY16344.1"/>
    <property type="molecule type" value="Genomic_DNA"/>
</dbReference>
<protein>
    <submittedName>
        <fullName evidence="2">Predicted protein</fullName>
    </submittedName>
</protein>
<name>C9SAQ5_VERA1</name>
<dbReference type="GeneID" id="9533959"/>
<dbReference type="eggNOG" id="ENOG502RNZM">
    <property type="taxonomic scope" value="Eukaryota"/>
</dbReference>
<evidence type="ECO:0000313" key="3">
    <source>
        <dbReference type="Proteomes" id="UP000008698"/>
    </source>
</evidence>
<dbReference type="HOGENOM" id="CLU_057190_0_0_1"/>
<dbReference type="OrthoDB" id="2823490at2759"/>
<proteinExistence type="predicted"/>
<evidence type="ECO:0000256" key="1">
    <source>
        <dbReference type="SAM" id="MobiDB-lite"/>
    </source>
</evidence>
<dbReference type="AlphaFoldDB" id="C9SAQ5"/>
<gene>
    <name evidence="2" type="ORF">VDBG_02453</name>
</gene>
<dbReference type="RefSeq" id="XP_003008265.1">
    <property type="nucleotide sequence ID" value="XM_003008219.1"/>
</dbReference>
<feature type="region of interest" description="Disordered" evidence="1">
    <location>
        <begin position="124"/>
        <end position="143"/>
    </location>
</feature>
<sequence length="403" mass="44839">MSTCSVAAAAPAHQSIFGQPHCPLPQQSATAHSRTYKVGPINPKAQAQPPPIQMQMQTQTQPQPQPQPQMQHQARTKPAELALSTQTSLPALPKPPRRVMAGLLSIAPELRDLILEEVLRLPEREAPVDPSASQDRKRRKYRDDMRCSDGHDIWVKDKSFLAAAQETPAIMLVNRQLHAEAAAVIAPDEDALSARRHFRIFDPPADVNEDWRNPRQFLGGDGGPAMIVWNFFALMKDYLLHGPTAFESLVATKNSFSVKTLILDILPPPPGTKDDNLGFPSGSAQGSRLERFVASRMASHRWPIPPEGLEHTMPAEKLAMFIAGKLSSLLSRHEDYGAPVFHRVGSIDIRVGGETRRLFDLDELLDMIPTRPIKGKTPEETLKQQKTIDDWKATMSKKRKTWG</sequence>
<feature type="region of interest" description="Disordered" evidence="1">
    <location>
        <begin position="39"/>
        <end position="81"/>
    </location>
</feature>
<reference evidence="3" key="1">
    <citation type="journal article" date="2011" name="PLoS Pathog.">
        <title>Comparative genomics yields insights into niche adaptation of plant vascular wilt pathogens.</title>
        <authorList>
            <person name="Klosterman S.J."/>
            <person name="Subbarao K.V."/>
            <person name="Kang S."/>
            <person name="Veronese P."/>
            <person name="Gold S.E."/>
            <person name="Thomma B.P.H.J."/>
            <person name="Chen Z."/>
            <person name="Henrissat B."/>
            <person name="Lee Y.-H."/>
            <person name="Park J."/>
            <person name="Garcia-Pedrajas M.D."/>
            <person name="Barbara D.J."/>
            <person name="Anchieta A."/>
            <person name="de Jonge R."/>
            <person name="Santhanam P."/>
            <person name="Maruthachalam K."/>
            <person name="Atallah Z."/>
            <person name="Amyotte S.G."/>
            <person name="Paz Z."/>
            <person name="Inderbitzin P."/>
            <person name="Hayes R.J."/>
            <person name="Heiman D.I."/>
            <person name="Young S."/>
            <person name="Zeng Q."/>
            <person name="Engels R."/>
            <person name="Galagan J."/>
            <person name="Cuomo C.A."/>
            <person name="Dobinson K.F."/>
            <person name="Ma L.-J."/>
        </authorList>
    </citation>
    <scope>NUCLEOTIDE SEQUENCE [LARGE SCALE GENOMIC DNA]</scope>
    <source>
        <strain evidence="3">VaMs.102 / ATCC MYA-4576 / FGSC 10136</strain>
    </source>
</reference>
<accession>C9SAQ5</accession>
<dbReference type="KEGG" id="val:VDBG_02453"/>
<evidence type="ECO:0000313" key="2">
    <source>
        <dbReference type="EMBL" id="EEY16344.1"/>
    </source>
</evidence>
<feature type="compositionally biased region" description="Low complexity" evidence="1">
    <location>
        <begin position="53"/>
        <end position="73"/>
    </location>
</feature>